<comment type="caution">
    <text evidence="2">The sequence shown here is derived from an EMBL/GenBank/DDBJ whole genome shotgun (WGS) entry which is preliminary data.</text>
</comment>
<organism evidence="2 3">
    <name type="scientific">Streptomyces minutiscleroticus</name>
    <dbReference type="NCBI Taxonomy" id="68238"/>
    <lineage>
        <taxon>Bacteria</taxon>
        <taxon>Bacillati</taxon>
        <taxon>Actinomycetota</taxon>
        <taxon>Actinomycetes</taxon>
        <taxon>Kitasatosporales</taxon>
        <taxon>Streptomycetaceae</taxon>
        <taxon>Streptomyces</taxon>
    </lineage>
</organism>
<sequence>MSPRTANSAVTVHPLLAGRWSPRSFDATHTLTDETARPPPVSGVPWRRPSPPGAGAIRSPSAPEPGLPVFAPCPFDHRFRIPWECM</sequence>
<proteinExistence type="predicted"/>
<reference evidence="2" key="1">
    <citation type="journal article" date="2014" name="Int. J. Syst. Evol. Microbiol.">
        <title>Complete genome sequence of Corynebacterium casei LMG S-19264T (=DSM 44701T), isolated from a smear-ripened cheese.</title>
        <authorList>
            <consortium name="US DOE Joint Genome Institute (JGI-PGF)"/>
            <person name="Walter F."/>
            <person name="Albersmeier A."/>
            <person name="Kalinowski J."/>
            <person name="Ruckert C."/>
        </authorList>
    </citation>
    <scope>NUCLEOTIDE SEQUENCE</scope>
    <source>
        <strain evidence="2">JCM 4790</strain>
    </source>
</reference>
<evidence type="ECO:0000313" key="3">
    <source>
        <dbReference type="Proteomes" id="UP000619244"/>
    </source>
</evidence>
<reference evidence="2" key="2">
    <citation type="submission" date="2020-09" db="EMBL/GenBank/DDBJ databases">
        <authorList>
            <person name="Sun Q."/>
            <person name="Ohkuma M."/>
        </authorList>
    </citation>
    <scope>NUCLEOTIDE SEQUENCE</scope>
    <source>
        <strain evidence="2">JCM 4790</strain>
    </source>
</reference>
<protein>
    <submittedName>
        <fullName evidence="2">Uncharacterized protein</fullName>
    </submittedName>
</protein>
<feature type="compositionally biased region" description="Pro residues" evidence="1">
    <location>
        <begin position="37"/>
        <end position="52"/>
    </location>
</feature>
<name>A0A918NSS4_9ACTN</name>
<feature type="region of interest" description="Disordered" evidence="1">
    <location>
        <begin position="31"/>
        <end position="67"/>
    </location>
</feature>
<accession>A0A918NSS4</accession>
<evidence type="ECO:0000256" key="1">
    <source>
        <dbReference type="SAM" id="MobiDB-lite"/>
    </source>
</evidence>
<evidence type="ECO:0000313" key="2">
    <source>
        <dbReference type="EMBL" id="GGX92039.1"/>
    </source>
</evidence>
<dbReference type="AlphaFoldDB" id="A0A918NSS4"/>
<gene>
    <name evidence="2" type="ORF">GCM10010358_52360</name>
</gene>
<dbReference type="EMBL" id="BMVU01000030">
    <property type="protein sequence ID" value="GGX92039.1"/>
    <property type="molecule type" value="Genomic_DNA"/>
</dbReference>
<keyword evidence="3" id="KW-1185">Reference proteome</keyword>
<dbReference type="Proteomes" id="UP000619244">
    <property type="component" value="Unassembled WGS sequence"/>
</dbReference>